<evidence type="ECO:0000259" key="15">
    <source>
        <dbReference type="Pfam" id="PF05922"/>
    </source>
</evidence>
<protein>
    <submittedName>
        <fullName evidence="17">PA domain protein</fullName>
    </submittedName>
</protein>
<reference evidence="17 18" key="1">
    <citation type="submission" date="2016-02" db="EMBL/GenBank/DDBJ databases">
        <authorList>
            <person name="Wen L."/>
            <person name="He K."/>
            <person name="Yang H."/>
        </authorList>
    </citation>
    <scope>NUCLEOTIDE SEQUENCE [LARGE SCALE GENOMIC DNA]</scope>
    <source>
        <strain evidence="17 18">CMW7778B</strain>
    </source>
</reference>
<feature type="active site" description="Charge relay system" evidence="8 9">
    <location>
        <position position="609"/>
    </location>
</feature>
<dbReference type="GO" id="GO:0004252">
    <property type="term" value="F:serine-type endopeptidase activity"/>
    <property type="evidence" value="ECO:0007669"/>
    <property type="project" value="UniProtKB-UniRule"/>
</dbReference>
<feature type="region of interest" description="Disordered" evidence="11">
    <location>
        <begin position="1641"/>
        <end position="1770"/>
    </location>
</feature>
<dbReference type="Gene3D" id="3.40.50.200">
    <property type="entry name" value="Peptidase S8/S53 domain"/>
    <property type="match status" value="1"/>
</dbReference>
<feature type="domain" description="Peptidase S8/S53" evidence="13">
    <location>
        <begin position="211"/>
        <end position="669"/>
    </location>
</feature>
<evidence type="ECO:0000256" key="3">
    <source>
        <dbReference type="ARBA" id="ARBA00022525"/>
    </source>
</evidence>
<dbReference type="InterPro" id="IPR037045">
    <property type="entry name" value="S8pro/Inhibitor_I9_sf"/>
</dbReference>
<dbReference type="Pfam" id="PF00082">
    <property type="entry name" value="Peptidase_S8"/>
    <property type="match status" value="1"/>
</dbReference>
<feature type="domain" description="C5a peptidase/Subtilisin-like protease SBT2-like Fn3-like" evidence="16">
    <location>
        <begin position="695"/>
        <end position="797"/>
    </location>
</feature>
<dbReference type="PANTHER" id="PTHR43806">
    <property type="entry name" value="PEPTIDASE S8"/>
    <property type="match status" value="1"/>
</dbReference>
<dbReference type="PATRIC" id="fig|2702.101.peg.974"/>
<dbReference type="PROSITE" id="PS00136">
    <property type="entry name" value="SUBTILASE_ASP"/>
    <property type="match status" value="1"/>
</dbReference>
<evidence type="ECO:0000313" key="17">
    <source>
        <dbReference type="EMBL" id="KXI16626.1"/>
    </source>
</evidence>
<evidence type="ECO:0000259" key="16">
    <source>
        <dbReference type="Pfam" id="PF06280"/>
    </source>
</evidence>
<dbReference type="InterPro" id="IPR046450">
    <property type="entry name" value="PA_dom_sf"/>
</dbReference>
<keyword evidence="12" id="KW-1133">Transmembrane helix</keyword>
<feature type="domain" description="PA" evidence="14">
    <location>
        <begin position="447"/>
        <end position="533"/>
    </location>
</feature>
<keyword evidence="3" id="KW-0964">Secreted</keyword>
<evidence type="ECO:0000256" key="5">
    <source>
        <dbReference type="ARBA" id="ARBA00022729"/>
    </source>
</evidence>
<comment type="similarity">
    <text evidence="1 9 10">Belongs to the peptidase S8 family.</text>
</comment>
<feature type="transmembrane region" description="Helical" evidence="12">
    <location>
        <begin position="1923"/>
        <end position="1943"/>
    </location>
</feature>
<feature type="compositionally biased region" description="Low complexity" evidence="11">
    <location>
        <begin position="1739"/>
        <end position="1768"/>
    </location>
</feature>
<keyword evidence="6 9" id="KW-0378">Hydrolase</keyword>
<organism evidence="17 18">
    <name type="scientific">Gardnerella vaginalis</name>
    <dbReference type="NCBI Taxonomy" id="2702"/>
    <lineage>
        <taxon>Bacteria</taxon>
        <taxon>Bacillati</taxon>
        <taxon>Actinomycetota</taxon>
        <taxon>Actinomycetes</taxon>
        <taxon>Bifidobacteriales</taxon>
        <taxon>Bifidobacteriaceae</taxon>
        <taxon>Gardnerella</taxon>
    </lineage>
</organism>
<evidence type="ECO:0000313" key="18">
    <source>
        <dbReference type="Proteomes" id="UP000070505"/>
    </source>
</evidence>
<sequence length="1957" mass="210537">MFISIREEIAMKFNRTSYLTRLAALSVATATLIVPLSGVPSAYAQDSYSGGANLQSESQQEIEKAVKNASSKPLTLDELRLNPNVAKILDESKKYSNNNELSSTAPVKVIVTLKNQRHLASDFAERANKAKQNDLLSTWKDKYSITVNRQLGYLVNAFEATLPENKIQALQNEPEVASVAKERVYYPLENTARTLEGVTKAFERKHKDLDGRGMLVAIVDTGIDVNQPDMKLTNNSNLKMQRRAADLCGSTEFTEKVPDGYNFADENCNVKDAGKEQHGMHVAGIVAANGKIKGVAPNAQLLAMKVFSNDPDKHGADDADIAAAVEASVKLGADIINMSLGSDNGMSGMSSVTGLALKHAREAGILPVISAGNSGLNFSASGTTDDAFGKWDDGTLGSPAAFNEAFSIASVENKVITASKATYYANNKSKDFVYSIATGSADGGKHEIVYAGLGRTPDNGGADDFNGVDCNGKYVLIQRGEISFKDKFNNAIAKGAAGVIIYNNKPDDLFIGMGGLEKVKIFGASIPMSVGEEIKTAIENAKKDNKKVEVSFSNGNTEIPNPSSLHPSTFTSWGPTPELDFKPHIAGIGGNVWSTQNGENNYIGMSGTSMAAPNVSGLSALVMQSYKNRFPHLSAKALATRVEQALMNTAQVLKNDNGVPYAPRQIGAGLAQVDKAVETNVIATVDDTDNAYAQLRQVNGPRTINVKLHNIGKSDAQFDIPDNQVINESNEAGQKTVTSFSNESLTTLSKHVRVAPGKTETVKFTLNPKTNGDHYVEGYIGFESTTEGQPNLSVPYLGFVGDWNKEPIIVDPNSTYSSDIPATTKLVSTLYDNNLFGKSVMKVNAEGKELTLGAFSPNDDGILESVKPSIAVLRNAERVNYYVYDKDGKNLVIDLGDDDYLSRTNLGKMDANGARSSSNGTWDGKVWDPKKGFVVAKDGYYTYRIKAQLSKDFPAQEYDMKFALDTTGPTIKISDRDENGDVTFTMHDDLIGTPTAPSITMDGDEGHQLKYDTSQNCKDSEGGHTLTCKIPIDPSAKFIVAKSFDNALNANAVAKVFNKLNSAGKPDGRSKIVVNNQDSLTTNTLTPRDYKVKKYGDDKYYLILSGYLSDDVKSLRPEVAHGKWDQHDKSNCETGEFKIDSEHATFVSFVPLKNGDNVIKISGLDANGNPIAHTKKFTVKFNEKAPEITVTNLNANKHLDVATDGKVTIKGKVSDDPGDKLTLKIEYQKVADGADEANSVSDEVTLNNGEFDTTIDPDAKAATVTLVASDGANNTTLTVPLEGRSEPEQENSDENTPEVGEDEFSIDKDNLQEIFKYNYVVSANNPSKDSVKVTGNAGELITSIKFVKNEVGTDKHMQLVSYEAKIDKKKHTFEVELPMHAGLNDFRLEVEKKDSVDDDDDDSTTLINTPLRFYFAVAAPNVTFNNPTLYGHTLFTNKDSVNLAGEISDDAFGYSLYINGNTVKRFFSIHAGGEGVNKRAFSSDIHVDNGDLINVQSSNQIASSKIGLIPVVLDQEDPTVNIGLSDDEDVKEPDTRKIYVHVTDPNLKSVKVYIDNKLVKTEETDLKQTKIEDNMVDTSNVRNIPTDADKPTNTDMKLYIPTAGLKKGDHTLRVEATDYAGNVTGDTSDNAGSGVSRAFKVTQDSTAPETPSEPGKSDGSTQTDPEPGKSDGSTQTDPEPGKKDGSTQTEPEPAPGKNGPTPVTGDGGSTPTDPGTPSEPGKSDPTPVTGGGSTQTDPETPSGSYSGASSSEETGSGSSESSAPSAPSFDGIQSDLKVLTVNESNGVNHLNTGRMNRFHVKGNDFTDGEHAYAFIYSDPVRLNGEGNNDYVTMHSEEGGYYFDAFIPEGYEGEHTVLLMKGNTQVASAKAVAASETKSSGSSDSEGNSDNDSNESASRSGSRSESRSFTKGSKSRVAHTGVNIVSVMTMIMVLLTGFVSVLSVRMSKVFVSRKADNL</sequence>
<feature type="active site" description="Charge relay system" evidence="8 9">
    <location>
        <position position="278"/>
    </location>
</feature>
<dbReference type="InterPro" id="IPR015500">
    <property type="entry name" value="Peptidase_S8_subtilisin-rel"/>
</dbReference>
<feature type="compositionally biased region" description="Low complexity" evidence="11">
    <location>
        <begin position="1872"/>
        <end position="1885"/>
    </location>
</feature>
<dbReference type="PRINTS" id="PR00723">
    <property type="entry name" value="SUBTILISIN"/>
</dbReference>
<dbReference type="Gene3D" id="2.60.40.1710">
    <property type="entry name" value="Subtilisin-like superfamily"/>
    <property type="match status" value="1"/>
</dbReference>
<feature type="region of interest" description="Disordered" evidence="11">
    <location>
        <begin position="1870"/>
        <end position="1912"/>
    </location>
</feature>
<keyword evidence="12" id="KW-0812">Transmembrane</keyword>
<dbReference type="PROSITE" id="PS51892">
    <property type="entry name" value="SUBTILASE"/>
    <property type="match status" value="1"/>
</dbReference>
<dbReference type="InterPro" id="IPR023827">
    <property type="entry name" value="Peptidase_S8_Asp-AS"/>
</dbReference>
<dbReference type="Proteomes" id="UP000070505">
    <property type="component" value="Unassembled WGS sequence"/>
</dbReference>
<evidence type="ECO:0000256" key="2">
    <source>
        <dbReference type="ARBA" id="ARBA00022512"/>
    </source>
</evidence>
<evidence type="ECO:0000256" key="7">
    <source>
        <dbReference type="ARBA" id="ARBA00022825"/>
    </source>
</evidence>
<dbReference type="Pfam" id="PF06280">
    <property type="entry name" value="fn3_5"/>
    <property type="match status" value="1"/>
</dbReference>
<dbReference type="EMBL" id="LSRC01000041">
    <property type="protein sequence ID" value="KXI16626.1"/>
    <property type="molecule type" value="Genomic_DNA"/>
</dbReference>
<feature type="region of interest" description="Disordered" evidence="11">
    <location>
        <begin position="1274"/>
        <end position="1303"/>
    </location>
</feature>
<evidence type="ECO:0000256" key="11">
    <source>
        <dbReference type="SAM" id="MobiDB-lite"/>
    </source>
</evidence>
<dbReference type="GO" id="GO:0016020">
    <property type="term" value="C:membrane"/>
    <property type="evidence" value="ECO:0007669"/>
    <property type="project" value="InterPro"/>
</dbReference>
<keyword evidence="4 9" id="KW-0645">Protease</keyword>
<keyword evidence="12" id="KW-0472">Membrane</keyword>
<dbReference type="SUPFAM" id="SSF52025">
    <property type="entry name" value="PA domain"/>
    <property type="match status" value="1"/>
</dbReference>
<dbReference type="CDD" id="cd02133">
    <property type="entry name" value="PA_C5a_like"/>
    <property type="match status" value="1"/>
</dbReference>
<keyword evidence="7 9" id="KW-0720">Serine protease</keyword>
<evidence type="ECO:0000256" key="9">
    <source>
        <dbReference type="PROSITE-ProRule" id="PRU01240"/>
    </source>
</evidence>
<evidence type="ECO:0000256" key="6">
    <source>
        <dbReference type="ARBA" id="ARBA00022801"/>
    </source>
</evidence>
<evidence type="ECO:0000259" key="14">
    <source>
        <dbReference type="Pfam" id="PF02225"/>
    </source>
</evidence>
<dbReference type="SUPFAM" id="SSF52743">
    <property type="entry name" value="Subtilisin-like"/>
    <property type="match status" value="1"/>
</dbReference>
<evidence type="ECO:0000256" key="8">
    <source>
        <dbReference type="PIRSR" id="PIRSR615500-1"/>
    </source>
</evidence>
<evidence type="ECO:0000259" key="13">
    <source>
        <dbReference type="Pfam" id="PF00082"/>
    </source>
</evidence>
<accession>A0A135Z4N9</accession>
<gene>
    <name evidence="17" type="ORF">HMPREF3230_00992</name>
</gene>
<dbReference type="InterPro" id="IPR003137">
    <property type="entry name" value="PA_domain"/>
</dbReference>
<dbReference type="Pfam" id="PF05922">
    <property type="entry name" value="Inhibitor_I9"/>
    <property type="match status" value="1"/>
</dbReference>
<feature type="active site" description="Charge relay system" evidence="8 9">
    <location>
        <position position="220"/>
    </location>
</feature>
<proteinExistence type="inferred from homology"/>
<dbReference type="PANTHER" id="PTHR43806:SF11">
    <property type="entry name" value="CEREVISIN-RELATED"/>
    <property type="match status" value="1"/>
</dbReference>
<dbReference type="Gene3D" id="3.50.30.30">
    <property type="match status" value="1"/>
</dbReference>
<keyword evidence="2" id="KW-0134">Cell wall</keyword>
<dbReference type="PROSITE" id="PS00137">
    <property type="entry name" value="SUBTILASE_HIS"/>
    <property type="match status" value="1"/>
</dbReference>
<dbReference type="InterPro" id="IPR022398">
    <property type="entry name" value="Peptidase_S8_His-AS"/>
</dbReference>
<comment type="caution">
    <text evidence="17">The sequence shown here is derived from an EMBL/GenBank/DDBJ whole genome shotgun (WGS) entry which is preliminary data.</text>
</comment>
<feature type="compositionally biased region" description="Low complexity" evidence="11">
    <location>
        <begin position="1699"/>
        <end position="1720"/>
    </location>
</feature>
<evidence type="ECO:0000256" key="4">
    <source>
        <dbReference type="ARBA" id="ARBA00022670"/>
    </source>
</evidence>
<evidence type="ECO:0000256" key="12">
    <source>
        <dbReference type="SAM" id="Phobius"/>
    </source>
</evidence>
<dbReference type="InterPro" id="IPR000209">
    <property type="entry name" value="Peptidase_S8/S53_dom"/>
</dbReference>
<evidence type="ECO:0000256" key="1">
    <source>
        <dbReference type="ARBA" id="ARBA00011073"/>
    </source>
</evidence>
<keyword evidence="5" id="KW-0732">Signal</keyword>
<dbReference type="InterPro" id="IPR023828">
    <property type="entry name" value="Peptidase_S8_Ser-AS"/>
</dbReference>
<dbReference type="PROSITE" id="PS00138">
    <property type="entry name" value="SUBTILASE_SER"/>
    <property type="match status" value="1"/>
</dbReference>
<dbReference type="InterPro" id="IPR036852">
    <property type="entry name" value="Peptidase_S8/S53_dom_sf"/>
</dbReference>
<evidence type="ECO:0000256" key="10">
    <source>
        <dbReference type="RuleBase" id="RU003355"/>
    </source>
</evidence>
<dbReference type="GO" id="GO:0006508">
    <property type="term" value="P:proteolysis"/>
    <property type="evidence" value="ECO:0007669"/>
    <property type="project" value="UniProtKB-KW"/>
</dbReference>
<dbReference type="Pfam" id="PF02225">
    <property type="entry name" value="PA"/>
    <property type="match status" value="1"/>
</dbReference>
<name>A0A135Z4N9_GARVA</name>
<dbReference type="InterPro" id="IPR050131">
    <property type="entry name" value="Peptidase_S8_subtilisin-like"/>
</dbReference>
<dbReference type="InterPro" id="IPR010435">
    <property type="entry name" value="C5a/SBT2-like_Fn3"/>
</dbReference>
<dbReference type="InterPro" id="IPR010259">
    <property type="entry name" value="S8pro/Inhibitor_I9"/>
</dbReference>
<feature type="domain" description="Inhibitor I9" evidence="15">
    <location>
        <begin position="109"/>
        <end position="186"/>
    </location>
</feature>
<feature type="compositionally biased region" description="Acidic residues" evidence="11">
    <location>
        <begin position="1288"/>
        <end position="1303"/>
    </location>
</feature>
<dbReference type="Gene3D" id="3.30.70.80">
    <property type="entry name" value="Peptidase S8 propeptide/proteinase inhibitor I9"/>
    <property type="match status" value="1"/>
</dbReference>